<accession>A0ABP9EU25</accession>
<evidence type="ECO:0008006" key="4">
    <source>
        <dbReference type="Google" id="ProtNLM"/>
    </source>
</evidence>
<feature type="chain" id="PRO_5046421080" description="Lipoprotein" evidence="1">
    <location>
        <begin position="21"/>
        <end position="53"/>
    </location>
</feature>
<evidence type="ECO:0000313" key="3">
    <source>
        <dbReference type="Proteomes" id="UP001499988"/>
    </source>
</evidence>
<keyword evidence="3" id="KW-1185">Reference proteome</keyword>
<organism evidence="2 3">
    <name type="scientific">Ferrimonas pelagia</name>
    <dbReference type="NCBI Taxonomy" id="1177826"/>
    <lineage>
        <taxon>Bacteria</taxon>
        <taxon>Pseudomonadati</taxon>
        <taxon>Pseudomonadota</taxon>
        <taxon>Gammaproteobacteria</taxon>
        <taxon>Alteromonadales</taxon>
        <taxon>Ferrimonadaceae</taxon>
        <taxon>Ferrimonas</taxon>
    </lineage>
</organism>
<dbReference type="Proteomes" id="UP001499988">
    <property type="component" value="Unassembled WGS sequence"/>
</dbReference>
<proteinExistence type="predicted"/>
<comment type="caution">
    <text evidence="2">The sequence shown here is derived from an EMBL/GenBank/DDBJ whole genome shotgun (WGS) entry which is preliminary data.</text>
</comment>
<feature type="signal peptide" evidence="1">
    <location>
        <begin position="1"/>
        <end position="20"/>
    </location>
</feature>
<reference evidence="3" key="1">
    <citation type="journal article" date="2019" name="Int. J. Syst. Evol. Microbiol.">
        <title>The Global Catalogue of Microorganisms (GCM) 10K type strain sequencing project: providing services to taxonomists for standard genome sequencing and annotation.</title>
        <authorList>
            <consortium name="The Broad Institute Genomics Platform"/>
            <consortium name="The Broad Institute Genome Sequencing Center for Infectious Disease"/>
            <person name="Wu L."/>
            <person name="Ma J."/>
        </authorList>
    </citation>
    <scope>NUCLEOTIDE SEQUENCE [LARGE SCALE GENOMIC DNA]</scope>
    <source>
        <strain evidence="3">JCM 18401</strain>
    </source>
</reference>
<keyword evidence="1" id="KW-0732">Signal</keyword>
<dbReference type="PROSITE" id="PS51257">
    <property type="entry name" value="PROKAR_LIPOPROTEIN"/>
    <property type="match status" value="1"/>
</dbReference>
<name>A0ABP9EU25_9GAMM</name>
<evidence type="ECO:0000313" key="2">
    <source>
        <dbReference type="EMBL" id="GAA4885462.1"/>
    </source>
</evidence>
<evidence type="ECO:0000256" key="1">
    <source>
        <dbReference type="SAM" id="SignalP"/>
    </source>
</evidence>
<gene>
    <name evidence="2" type="ORF">GCM10023333_18680</name>
</gene>
<sequence length="53" mass="5760">MNFKKNILSLAVLFSLALTGCDGDDGAMVLMVKMAWTVQLAQMVPMAKTVQMP</sequence>
<protein>
    <recommendedName>
        <fullName evidence="4">Lipoprotein</fullName>
    </recommendedName>
</protein>
<dbReference type="EMBL" id="BAABJZ010000056">
    <property type="protein sequence ID" value="GAA4885462.1"/>
    <property type="molecule type" value="Genomic_DNA"/>
</dbReference>